<reference evidence="2" key="1">
    <citation type="submission" date="2022-03" db="EMBL/GenBank/DDBJ databases">
        <title>Draft Genome Sequence of Firmicute Strain S0AB, a Heterotrophic Iron/Sulfur-Oxidizing Extreme Acidophile.</title>
        <authorList>
            <person name="Vergara E."/>
            <person name="Pakostova E."/>
            <person name="Johnson D.B."/>
            <person name="Holmes D.S."/>
        </authorList>
    </citation>
    <scope>NUCLEOTIDE SEQUENCE</scope>
    <source>
        <strain evidence="2">S0AB</strain>
    </source>
</reference>
<dbReference type="Proteomes" id="UP001139263">
    <property type="component" value="Unassembled WGS sequence"/>
</dbReference>
<dbReference type="SUPFAM" id="SSF54506">
    <property type="entry name" value="Diaminopimelate epimerase-like"/>
    <property type="match status" value="1"/>
</dbReference>
<dbReference type="PANTHER" id="PTHR13774">
    <property type="entry name" value="PHENAZINE BIOSYNTHESIS PROTEIN"/>
    <property type="match status" value="1"/>
</dbReference>
<name>A0A9X2ABT6_9BACL</name>
<comment type="caution">
    <text evidence="2">The sequence shown here is derived from an EMBL/GenBank/DDBJ whole genome shotgun (WGS) entry which is preliminary data.</text>
</comment>
<dbReference type="Gene3D" id="3.10.310.10">
    <property type="entry name" value="Diaminopimelate Epimerase, Chain A, domain 1"/>
    <property type="match status" value="2"/>
</dbReference>
<dbReference type="RefSeq" id="WP_241712956.1">
    <property type="nucleotide sequence ID" value="NZ_JALBUF010000003.1"/>
</dbReference>
<dbReference type="GO" id="GO:0102943">
    <property type="term" value="F:trans-2,3-dihydro-3-hydroxy-anthranilate isomerase activity"/>
    <property type="evidence" value="ECO:0007669"/>
    <property type="project" value="UniProtKB-EC"/>
</dbReference>
<dbReference type="AlphaFoldDB" id="A0A9X2ABT6"/>
<dbReference type="EMBL" id="JALBUF010000003">
    <property type="protein sequence ID" value="MCI0183114.1"/>
    <property type="molecule type" value="Genomic_DNA"/>
</dbReference>
<dbReference type="InterPro" id="IPR003719">
    <property type="entry name" value="Phenazine_PhzF-like"/>
</dbReference>
<protein>
    <submittedName>
        <fullName evidence="2">Trans-2,3-dihydro-3-hydroxyanthranilate isomerase</fullName>
        <ecNumber evidence="2">5.3.3.17</ecNumber>
    </submittedName>
</protein>
<dbReference type="PIRSF" id="PIRSF016184">
    <property type="entry name" value="PhzC_PhzF"/>
    <property type="match status" value="1"/>
</dbReference>
<evidence type="ECO:0000313" key="2">
    <source>
        <dbReference type="EMBL" id="MCI0183114.1"/>
    </source>
</evidence>
<accession>A0A9X2ABT6</accession>
<dbReference type="GO" id="GO:0005737">
    <property type="term" value="C:cytoplasm"/>
    <property type="evidence" value="ECO:0007669"/>
    <property type="project" value="TreeGrafter"/>
</dbReference>
<dbReference type="PANTHER" id="PTHR13774:SF32">
    <property type="entry name" value="ANTISENSE-ENHANCING SEQUENCE 1"/>
    <property type="match status" value="1"/>
</dbReference>
<sequence length="310" mass="34444">MSDFYIVDVFSIERYTGNQLAVFLNGHTFSTEQMQTLAREMHFSETSFIMQSASEFALRSSEQAVIPIRIFTPAAELPFAGHPTLGTAFIIQQLLLQKTVSTVHLHMKAGIIPVHISYREKYPYLLTMTQNQPQFGPIIAHAEIAQCLGLTLDELDTDYPVQMISTGLPFVIVALKNRTAVQKAWLHLPIWQTLSTIVGPEANVLVFAPDPIHNENDLHVRVFVPELGISEDPATGSANGCLCAFLLHHGVKDSPLSQAHQYQAFTLRVEQGYQIGRPSLLYVRGSRVDQHYQIEIGGAVHTVARGELLG</sequence>
<dbReference type="Pfam" id="PF02567">
    <property type="entry name" value="PhzC-PhzF"/>
    <property type="match status" value="1"/>
</dbReference>
<feature type="active site" evidence="1">
    <location>
        <position position="45"/>
    </location>
</feature>
<gene>
    <name evidence="2" type="primary">phzF</name>
    <name evidence="2" type="ORF">MM817_01384</name>
</gene>
<keyword evidence="2" id="KW-0413">Isomerase</keyword>
<evidence type="ECO:0000313" key="3">
    <source>
        <dbReference type="Proteomes" id="UP001139263"/>
    </source>
</evidence>
<organism evidence="2 3">
    <name type="scientific">Sulfoacidibacillus ferrooxidans</name>
    <dbReference type="NCBI Taxonomy" id="2005001"/>
    <lineage>
        <taxon>Bacteria</taxon>
        <taxon>Bacillati</taxon>
        <taxon>Bacillota</taxon>
        <taxon>Bacilli</taxon>
        <taxon>Bacillales</taxon>
        <taxon>Alicyclobacillaceae</taxon>
        <taxon>Sulfoacidibacillus</taxon>
    </lineage>
</organism>
<keyword evidence="3" id="KW-1185">Reference proteome</keyword>
<proteinExistence type="predicted"/>
<dbReference type="NCBIfam" id="TIGR00654">
    <property type="entry name" value="PhzF_family"/>
    <property type="match status" value="1"/>
</dbReference>
<dbReference type="EC" id="5.3.3.17" evidence="2"/>
<evidence type="ECO:0000256" key="1">
    <source>
        <dbReference type="PIRSR" id="PIRSR016184-1"/>
    </source>
</evidence>